<dbReference type="RefSeq" id="WP_008953773.1">
    <property type="nucleotide sequence ID" value="NZ_ACIS01000004.1"/>
</dbReference>
<evidence type="ECO:0000256" key="4">
    <source>
        <dbReference type="PROSITE-ProRule" id="PRU00284"/>
    </source>
</evidence>
<proteinExistence type="inferred from homology"/>
<feature type="region of interest" description="Disordered" evidence="5">
    <location>
        <begin position="502"/>
        <end position="546"/>
    </location>
</feature>
<sequence length="546" mass="58279">MFANMKVGAKLSFGFGIVILVMITISAIGIVRMGHLNDAIGTMANDRWPKTVLLNQIVDNSSQTAIALRNMMLSTSKEDRQRDKERVLQSRKAIDTAVDKLESLIALPRGKEMLAQLKELRIKYIAGQETLIRLVEEERQDEARAFLQNELRPTLRAYQEHALKFVQFQGELMDSSAKDAQAVYAEARNLTLALIAAGIVIAAAVGFWITRNLMRQLGGEPDHAAAIARKVAEGDLTQQIELRANDNSSLLAAMRNMVERLSLTIGQVRSAADNLSAAAEQVSATSQSLSQGAAEQAASVEEISSTLEQTTATVAQNTENARVTDGMAAKAASEAGQGGAAVKETVTAMRAIAQKIGIIDDIAYQTNLLALNAAIEAARAGEHGKGFAVVAAEVRKLAERSQVAAQEIGELAGSSVKLAEHAGQLLDAMVPSISKTSDLVQEIASASQEQSAGVTQINQAVGQLNQTTQQSASSSEELAATAEEMGAQAEQLQGLMAFFRTESTARQRSPARHGAAAQVHSPAPARNHPASKPPVLASTEPEFEHF</sequence>
<dbReference type="PANTHER" id="PTHR43531">
    <property type="entry name" value="PROTEIN ICFG"/>
    <property type="match status" value="1"/>
</dbReference>
<comment type="subcellular location">
    <subcellularLocation>
        <location evidence="1">Membrane</location>
    </subcellularLocation>
</comment>
<evidence type="ECO:0000313" key="9">
    <source>
        <dbReference type="Proteomes" id="UP000003165"/>
    </source>
</evidence>
<keyword evidence="6" id="KW-0812">Transmembrane</keyword>
<dbReference type="Pfam" id="PF12729">
    <property type="entry name" value="4HB_MCP_1"/>
    <property type="match status" value="1"/>
</dbReference>
<protein>
    <submittedName>
        <fullName evidence="8">Methyl-accepting chemotaxis sensory transducer</fullName>
    </submittedName>
</protein>
<dbReference type="Proteomes" id="UP000003165">
    <property type="component" value="Unassembled WGS sequence"/>
</dbReference>
<dbReference type="InterPro" id="IPR047347">
    <property type="entry name" value="YvaQ-like_sensor"/>
</dbReference>
<dbReference type="Gene3D" id="1.10.287.950">
    <property type="entry name" value="Methyl-accepting chemotaxis protein"/>
    <property type="match status" value="1"/>
</dbReference>
<dbReference type="InterPro" id="IPR024478">
    <property type="entry name" value="HlyB_4HB_MCP"/>
</dbReference>
<feature type="region of interest" description="Disordered" evidence="5">
    <location>
        <begin position="466"/>
        <end position="486"/>
    </location>
</feature>
<dbReference type="SMART" id="SM00283">
    <property type="entry name" value="MA"/>
    <property type="match status" value="1"/>
</dbReference>
<keyword evidence="6" id="KW-1133">Transmembrane helix</keyword>
<dbReference type="InterPro" id="IPR051310">
    <property type="entry name" value="MCP_chemotaxis"/>
</dbReference>
<dbReference type="InterPro" id="IPR004089">
    <property type="entry name" value="MCPsignal_dom"/>
</dbReference>
<keyword evidence="9" id="KW-1185">Reference proteome</keyword>
<evidence type="ECO:0000256" key="1">
    <source>
        <dbReference type="ARBA" id="ARBA00004370"/>
    </source>
</evidence>
<evidence type="ECO:0000256" key="2">
    <source>
        <dbReference type="ARBA" id="ARBA00022500"/>
    </source>
</evidence>
<dbReference type="AlphaFoldDB" id="B9Z340"/>
<evidence type="ECO:0000256" key="5">
    <source>
        <dbReference type="SAM" id="MobiDB-lite"/>
    </source>
</evidence>
<dbReference type="GO" id="GO:0005886">
    <property type="term" value="C:plasma membrane"/>
    <property type="evidence" value="ECO:0007669"/>
    <property type="project" value="TreeGrafter"/>
</dbReference>
<dbReference type="CDD" id="cd19411">
    <property type="entry name" value="MCP2201-like_sensor"/>
    <property type="match status" value="1"/>
</dbReference>
<evidence type="ECO:0000259" key="7">
    <source>
        <dbReference type="PROSITE" id="PS50111"/>
    </source>
</evidence>
<dbReference type="SUPFAM" id="SSF58104">
    <property type="entry name" value="Methyl-accepting chemotaxis protein (MCP) signaling domain"/>
    <property type="match status" value="1"/>
</dbReference>
<gene>
    <name evidence="8" type="ORF">FuraDRAFT_1753</name>
</gene>
<reference evidence="8 9" key="1">
    <citation type="submission" date="2009-02" db="EMBL/GenBank/DDBJ databases">
        <title>Sequencing of the draft genome and assembly of Lutiella nitroferrum 2002.</title>
        <authorList>
            <consortium name="US DOE Joint Genome Institute (JGI-PGF)"/>
            <person name="Lucas S."/>
            <person name="Copeland A."/>
            <person name="Lapidus A."/>
            <person name="Glavina del Rio T."/>
            <person name="Tice H."/>
            <person name="Bruce D."/>
            <person name="Goodwin L."/>
            <person name="Pitluck S."/>
            <person name="Larimer F."/>
            <person name="Land M.L."/>
            <person name="Hauser L."/>
            <person name="Coates J.D."/>
        </authorList>
    </citation>
    <scope>NUCLEOTIDE SEQUENCE [LARGE SCALE GENOMIC DNA]</scope>
    <source>
        <strain evidence="8 9">2002</strain>
    </source>
</reference>
<accession>B9Z340</accession>
<dbReference type="GO" id="GO:0006935">
    <property type="term" value="P:chemotaxis"/>
    <property type="evidence" value="ECO:0007669"/>
    <property type="project" value="UniProtKB-KW"/>
</dbReference>
<dbReference type="Pfam" id="PF00015">
    <property type="entry name" value="MCPsignal"/>
    <property type="match status" value="1"/>
</dbReference>
<feature type="transmembrane region" description="Helical" evidence="6">
    <location>
        <begin position="190"/>
        <end position="209"/>
    </location>
</feature>
<dbReference type="InterPro" id="IPR004090">
    <property type="entry name" value="Chemotax_Me-accpt_rcpt"/>
</dbReference>
<dbReference type="GO" id="GO:0007165">
    <property type="term" value="P:signal transduction"/>
    <property type="evidence" value="ECO:0007669"/>
    <property type="project" value="UniProtKB-KW"/>
</dbReference>
<dbReference type="GO" id="GO:0004888">
    <property type="term" value="F:transmembrane signaling receptor activity"/>
    <property type="evidence" value="ECO:0007669"/>
    <property type="project" value="InterPro"/>
</dbReference>
<organism evidence="8 9">
    <name type="scientific">Pseudogulbenkiania ferrooxidans 2002</name>
    <dbReference type="NCBI Taxonomy" id="279714"/>
    <lineage>
        <taxon>Bacteria</taxon>
        <taxon>Pseudomonadati</taxon>
        <taxon>Pseudomonadota</taxon>
        <taxon>Betaproteobacteria</taxon>
        <taxon>Neisseriales</taxon>
        <taxon>Chromobacteriaceae</taxon>
        <taxon>Pseudogulbenkiania</taxon>
    </lineage>
</organism>
<dbReference type="PROSITE" id="PS50111">
    <property type="entry name" value="CHEMOTAXIS_TRANSDUC_2"/>
    <property type="match status" value="1"/>
</dbReference>
<feature type="transmembrane region" description="Helical" evidence="6">
    <location>
        <begin position="12"/>
        <end position="31"/>
    </location>
</feature>
<keyword evidence="6" id="KW-0472">Membrane</keyword>
<keyword evidence="4" id="KW-0807">Transducer</keyword>
<feature type="compositionally biased region" description="Low complexity" evidence="5">
    <location>
        <begin position="466"/>
        <end position="484"/>
    </location>
</feature>
<dbReference type="PRINTS" id="PR00260">
    <property type="entry name" value="CHEMTRNSDUCR"/>
</dbReference>
<dbReference type="PANTHER" id="PTHR43531:SF11">
    <property type="entry name" value="METHYL-ACCEPTING CHEMOTAXIS PROTEIN 3"/>
    <property type="match status" value="1"/>
</dbReference>
<evidence type="ECO:0000256" key="6">
    <source>
        <dbReference type="SAM" id="Phobius"/>
    </source>
</evidence>
<keyword evidence="2" id="KW-0145">Chemotaxis</keyword>
<comment type="caution">
    <text evidence="8">The sequence shown here is derived from an EMBL/GenBank/DDBJ whole genome shotgun (WGS) entry which is preliminary data.</text>
</comment>
<evidence type="ECO:0000256" key="3">
    <source>
        <dbReference type="ARBA" id="ARBA00029447"/>
    </source>
</evidence>
<evidence type="ECO:0000313" key="8">
    <source>
        <dbReference type="EMBL" id="EEG08993.1"/>
    </source>
</evidence>
<feature type="domain" description="Methyl-accepting transducer" evidence="7">
    <location>
        <begin position="271"/>
        <end position="486"/>
    </location>
</feature>
<dbReference type="eggNOG" id="COG0840">
    <property type="taxonomic scope" value="Bacteria"/>
</dbReference>
<comment type="similarity">
    <text evidence="3">Belongs to the methyl-accepting chemotaxis (MCP) protein family.</text>
</comment>
<dbReference type="EMBL" id="ACIS01000004">
    <property type="protein sequence ID" value="EEG08993.1"/>
    <property type="molecule type" value="Genomic_DNA"/>
</dbReference>
<name>B9Z340_9NEIS</name>
<dbReference type="FunFam" id="1.10.287.950:FF:000001">
    <property type="entry name" value="Methyl-accepting chemotaxis sensory transducer"/>
    <property type="match status" value="1"/>
</dbReference>